<evidence type="ECO:0000256" key="16">
    <source>
        <dbReference type="ARBA" id="ARBA00023136"/>
    </source>
</evidence>
<dbReference type="AlphaFoldDB" id="A0A401SXS8"/>
<dbReference type="PANTHER" id="PTHR11574">
    <property type="entry name" value="KIT LIGAND"/>
    <property type="match status" value="1"/>
</dbReference>
<evidence type="ECO:0000256" key="12">
    <source>
        <dbReference type="ARBA" id="ARBA00022729"/>
    </source>
</evidence>
<evidence type="ECO:0000256" key="19">
    <source>
        <dbReference type="ARBA" id="ARBA00023212"/>
    </source>
</evidence>
<keyword evidence="20" id="KW-0966">Cell projection</keyword>
<comment type="similarity">
    <text evidence="6">Belongs to the SCF family.</text>
</comment>
<keyword evidence="12 26" id="KW-0732">Signal</keyword>
<evidence type="ECO:0000256" key="3">
    <source>
        <dbReference type="ARBA" id="ARBA00004486"/>
    </source>
</evidence>
<evidence type="ECO:0000313" key="28">
    <source>
        <dbReference type="Proteomes" id="UP000287033"/>
    </source>
</evidence>
<accession>A0A401SXS8</accession>
<evidence type="ECO:0000256" key="26">
    <source>
        <dbReference type="SAM" id="SignalP"/>
    </source>
</evidence>
<keyword evidence="9" id="KW-0963">Cytoplasm</keyword>
<feature type="compositionally biased region" description="Polar residues" evidence="24">
    <location>
        <begin position="174"/>
        <end position="187"/>
    </location>
</feature>
<reference evidence="27 28" key="1">
    <citation type="journal article" date="2018" name="Nat. Ecol. Evol.">
        <title>Shark genomes provide insights into elasmobranch evolution and the origin of vertebrates.</title>
        <authorList>
            <person name="Hara Y"/>
            <person name="Yamaguchi K"/>
            <person name="Onimaru K"/>
            <person name="Kadota M"/>
            <person name="Koyanagi M"/>
            <person name="Keeley SD"/>
            <person name="Tatsumi K"/>
            <person name="Tanaka K"/>
            <person name="Motone F"/>
            <person name="Kageyama Y"/>
            <person name="Nozu R"/>
            <person name="Adachi N"/>
            <person name="Nishimura O"/>
            <person name="Nakagawa R"/>
            <person name="Tanegashima C"/>
            <person name="Kiyatake I"/>
            <person name="Matsumoto R"/>
            <person name="Murakumo K"/>
            <person name="Nishida K"/>
            <person name="Terakita A"/>
            <person name="Kuratani S"/>
            <person name="Sato K"/>
            <person name="Hyodo S Kuraku.S."/>
        </authorList>
    </citation>
    <scope>NUCLEOTIDE SEQUENCE [LARGE SCALE GENOMIC DNA]</scope>
</reference>
<dbReference type="GO" id="GO:0005173">
    <property type="term" value="F:stem cell factor receptor binding"/>
    <property type="evidence" value="ECO:0007669"/>
    <property type="project" value="InterPro"/>
</dbReference>
<evidence type="ECO:0000256" key="24">
    <source>
        <dbReference type="SAM" id="MobiDB-lite"/>
    </source>
</evidence>
<keyword evidence="16 25" id="KW-0472">Membrane</keyword>
<evidence type="ECO:0000256" key="14">
    <source>
        <dbReference type="ARBA" id="ARBA00022989"/>
    </source>
</evidence>
<dbReference type="GO" id="GO:0005856">
    <property type="term" value="C:cytoskeleton"/>
    <property type="evidence" value="ECO:0007669"/>
    <property type="project" value="UniProtKB-SubCell"/>
</dbReference>
<evidence type="ECO:0000256" key="15">
    <source>
        <dbReference type="ARBA" id="ARBA00023030"/>
    </source>
</evidence>
<evidence type="ECO:0000256" key="2">
    <source>
        <dbReference type="ARBA" id="ARBA00004251"/>
    </source>
</evidence>
<dbReference type="Pfam" id="PF02404">
    <property type="entry name" value="SCF"/>
    <property type="match status" value="1"/>
</dbReference>
<feature type="region of interest" description="Disordered" evidence="24">
    <location>
        <begin position="168"/>
        <end position="187"/>
    </location>
</feature>
<dbReference type="InterPro" id="IPR003452">
    <property type="entry name" value="SCF"/>
</dbReference>
<evidence type="ECO:0000256" key="11">
    <source>
        <dbReference type="ARBA" id="ARBA00022692"/>
    </source>
</evidence>
<evidence type="ECO:0000256" key="25">
    <source>
        <dbReference type="SAM" id="Phobius"/>
    </source>
</evidence>
<dbReference type="GO" id="GO:0008284">
    <property type="term" value="P:positive regulation of cell population proliferation"/>
    <property type="evidence" value="ECO:0007669"/>
    <property type="project" value="TreeGrafter"/>
</dbReference>
<sequence>MKEANTLINSVIYLHLFLPTIFGGPICKTGNPVTDDIKLIDELVGNLPNDYKIQIKYISKVPNVTDTCWLHLTVPEMSFSLDVLLEKFAKNSSNYLIIENLHRILDGIHNCLSDDKKDYHEESEFSCEKSNLEPKQYFSYFNEIITAFQLAEDTNPCDAEAICRPIEPPDAGRGSNSTAHTLEQTNKTRAPKCERTHPELGRLVRAKRHSLTARDPNTVKGQCANCVTSVDYLPAIGISIVCTVIITTFLTYLVIRVQKHCERNRRIRNYQTDVEQEQNREGIEQQGQFILENQESLT</sequence>
<evidence type="ECO:0000256" key="8">
    <source>
        <dbReference type="ARBA" id="ARBA00022475"/>
    </source>
</evidence>
<dbReference type="InterPro" id="IPR009079">
    <property type="entry name" value="4_helix_cytokine-like_core"/>
</dbReference>
<evidence type="ECO:0000256" key="21">
    <source>
        <dbReference type="ARBA" id="ARBA00030364"/>
    </source>
</evidence>
<keyword evidence="17" id="KW-1015">Disulfide bond</keyword>
<evidence type="ECO:0000256" key="6">
    <source>
        <dbReference type="ARBA" id="ARBA00010419"/>
    </source>
</evidence>
<dbReference type="EMBL" id="BEZZ01000674">
    <property type="protein sequence ID" value="GCC35207.1"/>
    <property type="molecule type" value="Genomic_DNA"/>
</dbReference>
<dbReference type="OrthoDB" id="8445223at2759"/>
<name>A0A401SXS8_CHIPU</name>
<keyword evidence="28" id="KW-1185">Reference proteome</keyword>
<dbReference type="GO" id="GO:0005125">
    <property type="term" value="F:cytokine activity"/>
    <property type="evidence" value="ECO:0007669"/>
    <property type="project" value="TreeGrafter"/>
</dbReference>
<keyword evidence="18" id="KW-0325">Glycoprotein</keyword>
<dbReference type="SUPFAM" id="SSF47266">
    <property type="entry name" value="4-helical cytokines"/>
    <property type="match status" value="1"/>
</dbReference>
<dbReference type="OMA" id="EEAGMCW"/>
<feature type="signal peptide" evidence="26">
    <location>
        <begin position="1"/>
        <end position="23"/>
    </location>
</feature>
<dbReference type="GO" id="GO:0030027">
    <property type="term" value="C:lamellipodium"/>
    <property type="evidence" value="ECO:0007669"/>
    <property type="project" value="UniProtKB-SubCell"/>
</dbReference>
<organism evidence="27 28">
    <name type="scientific">Chiloscyllium punctatum</name>
    <name type="common">Brownbanded bambooshark</name>
    <name type="synonym">Hemiscyllium punctatum</name>
    <dbReference type="NCBI Taxonomy" id="137246"/>
    <lineage>
        <taxon>Eukaryota</taxon>
        <taxon>Metazoa</taxon>
        <taxon>Chordata</taxon>
        <taxon>Craniata</taxon>
        <taxon>Vertebrata</taxon>
        <taxon>Chondrichthyes</taxon>
        <taxon>Elasmobranchii</taxon>
        <taxon>Galeomorphii</taxon>
        <taxon>Galeoidea</taxon>
        <taxon>Orectolobiformes</taxon>
        <taxon>Hemiscylliidae</taxon>
        <taxon>Chiloscyllium</taxon>
    </lineage>
</organism>
<dbReference type="GO" id="GO:0008083">
    <property type="term" value="F:growth factor activity"/>
    <property type="evidence" value="ECO:0007669"/>
    <property type="project" value="UniProtKB-KW"/>
</dbReference>
<dbReference type="Proteomes" id="UP000287033">
    <property type="component" value="Unassembled WGS sequence"/>
</dbReference>
<evidence type="ECO:0000256" key="4">
    <source>
        <dbReference type="ARBA" id="ARBA00004510"/>
    </source>
</evidence>
<dbReference type="GO" id="GO:0005576">
    <property type="term" value="C:extracellular region"/>
    <property type="evidence" value="ECO:0007669"/>
    <property type="project" value="UniProtKB-SubCell"/>
</dbReference>
<evidence type="ECO:0000256" key="23">
    <source>
        <dbReference type="ARBA" id="ARBA00033123"/>
    </source>
</evidence>
<proteinExistence type="inferred from homology"/>
<dbReference type="Gene3D" id="1.20.1250.10">
    <property type="match status" value="1"/>
</dbReference>
<evidence type="ECO:0000256" key="20">
    <source>
        <dbReference type="ARBA" id="ARBA00023273"/>
    </source>
</evidence>
<gene>
    <name evidence="27" type="ORF">chiPu_0013690</name>
</gene>
<keyword evidence="15" id="KW-0339">Growth factor</keyword>
<feature type="transmembrane region" description="Helical" evidence="25">
    <location>
        <begin position="232"/>
        <end position="255"/>
    </location>
</feature>
<dbReference type="GO" id="GO:0030175">
    <property type="term" value="C:filopodium"/>
    <property type="evidence" value="ECO:0007669"/>
    <property type="project" value="UniProtKB-SubCell"/>
</dbReference>
<evidence type="ECO:0000256" key="10">
    <source>
        <dbReference type="ARBA" id="ARBA00022525"/>
    </source>
</evidence>
<keyword evidence="13" id="KW-0130">Cell adhesion</keyword>
<dbReference type="PANTHER" id="PTHR11574:SF0">
    <property type="entry name" value="KIT LIGAND"/>
    <property type="match status" value="1"/>
</dbReference>
<comment type="caution">
    <text evidence="27">The sequence shown here is derived from an EMBL/GenBank/DDBJ whole genome shotgun (WGS) entry which is preliminary data.</text>
</comment>
<feature type="chain" id="PRO_5019305598" description="Kit ligand" evidence="26">
    <location>
        <begin position="24"/>
        <end position="298"/>
    </location>
</feature>
<keyword evidence="8" id="KW-1003">Cell membrane</keyword>
<evidence type="ECO:0000256" key="22">
    <source>
        <dbReference type="ARBA" id="ARBA00032898"/>
    </source>
</evidence>
<evidence type="ECO:0000256" key="7">
    <source>
        <dbReference type="ARBA" id="ARBA00017304"/>
    </source>
</evidence>
<evidence type="ECO:0000313" key="27">
    <source>
        <dbReference type="EMBL" id="GCC35207.1"/>
    </source>
</evidence>
<keyword evidence="10" id="KW-0964">Secreted</keyword>
<keyword evidence="19" id="KW-0206">Cytoskeleton</keyword>
<keyword evidence="14 25" id="KW-1133">Transmembrane helix</keyword>
<evidence type="ECO:0000256" key="5">
    <source>
        <dbReference type="ARBA" id="ARBA00004613"/>
    </source>
</evidence>
<protein>
    <recommendedName>
        <fullName evidence="7">Kit ligand</fullName>
    </recommendedName>
    <alternativeName>
        <fullName evidence="21">Mast cell growth factor</fullName>
    </alternativeName>
    <alternativeName>
        <fullName evidence="23">Stem cell factor</fullName>
    </alternativeName>
    <alternativeName>
        <fullName evidence="22">c-Kit ligand</fullName>
    </alternativeName>
</protein>
<evidence type="ECO:0000256" key="18">
    <source>
        <dbReference type="ARBA" id="ARBA00023180"/>
    </source>
</evidence>
<comment type="subcellular location">
    <subcellularLocation>
        <location evidence="2">Cell membrane</location>
        <topology evidence="2">Single-pass type I membrane protein</topology>
    </subcellularLocation>
    <subcellularLocation>
        <location evidence="3">Cell projection</location>
        <location evidence="3">Filopodium</location>
    </subcellularLocation>
    <subcellularLocation>
        <location evidence="4">Cell projection</location>
        <location evidence="4">Lamellipodium</location>
    </subcellularLocation>
    <subcellularLocation>
        <location evidence="1">Cytoplasm</location>
        <location evidence="1">Cytoskeleton</location>
    </subcellularLocation>
    <subcellularLocation>
        <location evidence="5">Secreted</location>
    </subcellularLocation>
</comment>
<evidence type="ECO:0000256" key="17">
    <source>
        <dbReference type="ARBA" id="ARBA00023157"/>
    </source>
</evidence>
<keyword evidence="11 25" id="KW-0812">Transmembrane</keyword>
<dbReference type="GO" id="GO:0007155">
    <property type="term" value="P:cell adhesion"/>
    <property type="evidence" value="ECO:0007669"/>
    <property type="project" value="UniProtKB-KW"/>
</dbReference>
<evidence type="ECO:0000256" key="1">
    <source>
        <dbReference type="ARBA" id="ARBA00004245"/>
    </source>
</evidence>
<dbReference type="STRING" id="137246.A0A401SXS8"/>
<evidence type="ECO:0000256" key="9">
    <source>
        <dbReference type="ARBA" id="ARBA00022490"/>
    </source>
</evidence>
<dbReference type="GO" id="GO:0005886">
    <property type="term" value="C:plasma membrane"/>
    <property type="evidence" value="ECO:0007669"/>
    <property type="project" value="UniProtKB-SubCell"/>
</dbReference>
<evidence type="ECO:0000256" key="13">
    <source>
        <dbReference type="ARBA" id="ARBA00022889"/>
    </source>
</evidence>